<dbReference type="Pfam" id="PF16012">
    <property type="entry name" value="DUF4780"/>
    <property type="match status" value="1"/>
</dbReference>
<protein>
    <submittedName>
        <fullName evidence="4">Uncharacterized protein LOC117143792 isoform X1</fullName>
    </submittedName>
</protein>
<organism evidence="3 4">
    <name type="scientific">Drosophila mauritiana</name>
    <name type="common">Fruit fly</name>
    <dbReference type="NCBI Taxonomy" id="7226"/>
    <lineage>
        <taxon>Eukaryota</taxon>
        <taxon>Metazoa</taxon>
        <taxon>Ecdysozoa</taxon>
        <taxon>Arthropoda</taxon>
        <taxon>Hexapoda</taxon>
        <taxon>Insecta</taxon>
        <taxon>Pterygota</taxon>
        <taxon>Neoptera</taxon>
        <taxon>Endopterygota</taxon>
        <taxon>Diptera</taxon>
        <taxon>Brachycera</taxon>
        <taxon>Muscomorpha</taxon>
        <taxon>Ephydroidea</taxon>
        <taxon>Drosophilidae</taxon>
        <taxon>Drosophila</taxon>
        <taxon>Sophophora</taxon>
    </lineage>
</organism>
<dbReference type="Proteomes" id="UP000515162">
    <property type="component" value="Chromosome 3R"/>
</dbReference>
<sequence length="450" mass="50703">MLLLLAYIESKYIKEEGKMPEMFELHNNATIGELKQKLEVKVGLPLARLNVQSFHKSLEDEEFITSLLRIPDNSDFNYPSTTLNGTAFSLYHENSFVGFLQFYTIPEGKSQLDFLNMPKSSVLLPVDRLPHFCEVSNSQDSSASSASNQTNCSFESTSSSASSGARKTKMCSSDEESAVKRIRSNQENSVVKVVPQQNLLADKRTGSMASIFGSQVNMMPCYKTETSRTSSSVEQAEECKTKKKDCCMPKNCRKRDTRPPYANTMPENRRYSLVITNQSSCSDGVDTVALMEHFHSLFEDSGSSVSDLNFSECASTQKFDCNMLVVCEDNETAQWVISAVEGVDPPHSCQPFIKFFGLLRTTFVLPLVSPSKSLCVIFALLESQNPGLNTDKWAVVNRSTVDGQDVDRQVAEFCDNVLIEVYIDEESRDFIVDRCSKLRYCFWQLRFYFM</sequence>
<gene>
    <name evidence="4" type="primary">LOC117143792</name>
</gene>
<evidence type="ECO:0000313" key="3">
    <source>
        <dbReference type="Proteomes" id="UP000515162"/>
    </source>
</evidence>
<keyword evidence="3" id="KW-1185">Reference proteome</keyword>
<evidence type="ECO:0000313" key="4">
    <source>
        <dbReference type="RefSeq" id="XP_033164524.1"/>
    </source>
</evidence>
<dbReference type="GeneID" id="117143792"/>
<dbReference type="CDD" id="cd17039">
    <property type="entry name" value="Ubl_ubiquitin_like"/>
    <property type="match status" value="1"/>
</dbReference>
<evidence type="ECO:0000256" key="1">
    <source>
        <dbReference type="SAM" id="MobiDB-lite"/>
    </source>
</evidence>
<feature type="domain" description="DUF4780" evidence="2">
    <location>
        <begin position="264"/>
        <end position="447"/>
    </location>
</feature>
<feature type="region of interest" description="Disordered" evidence="1">
    <location>
        <begin position="139"/>
        <end position="175"/>
    </location>
</feature>
<dbReference type="AlphaFoldDB" id="A0A6P8KKA7"/>
<accession>A0A6P8KKA7</accession>
<dbReference type="InterPro" id="IPR031961">
    <property type="entry name" value="DUF4780"/>
</dbReference>
<reference evidence="4" key="1">
    <citation type="submission" date="2025-08" db="UniProtKB">
        <authorList>
            <consortium name="RefSeq"/>
        </authorList>
    </citation>
    <scope>IDENTIFICATION</scope>
    <source>
        <strain evidence="4">Mau12</strain>
        <tissue evidence="4">Whole Body</tissue>
    </source>
</reference>
<evidence type="ECO:0000259" key="2">
    <source>
        <dbReference type="Pfam" id="PF16012"/>
    </source>
</evidence>
<name>A0A6P8KKA7_DROMA</name>
<dbReference type="RefSeq" id="XP_033164524.1">
    <property type="nucleotide sequence ID" value="XM_033308633.1"/>
</dbReference>
<proteinExistence type="predicted"/>
<feature type="compositionally biased region" description="Low complexity" evidence="1">
    <location>
        <begin position="139"/>
        <end position="163"/>
    </location>
</feature>